<comment type="similarity">
    <text evidence="2">Belongs to the acetate uptake transporter (AceTr) (TC 2.A.96) family.</text>
</comment>
<sequence>MSEIQLIKTVDTTANPGPLGLTGFSIATLMLGLHNAGLFPDNLVVIAMAIFVGGLAQFLAGILAWKKGNTFETVAFIGFGVFWLSFAYILIAPFGAAAATTESVGWYLALWGLFGLGLLLATLKMKNRALVVIFVLLVLTFFITAIAHFGIALGIVPGICALLLGLSAFYTAMATVMNEQGYNLPM</sequence>
<dbReference type="InterPro" id="IPR047623">
    <property type="entry name" value="SatP"/>
</dbReference>
<dbReference type="GO" id="GO:0005886">
    <property type="term" value="C:plasma membrane"/>
    <property type="evidence" value="ECO:0007669"/>
    <property type="project" value="TreeGrafter"/>
</dbReference>
<evidence type="ECO:0000256" key="5">
    <source>
        <dbReference type="ARBA" id="ARBA00023136"/>
    </source>
</evidence>
<dbReference type="RefSeq" id="WP_338097733.1">
    <property type="nucleotide sequence ID" value="NZ_CP131061.1"/>
</dbReference>
<dbReference type="GO" id="GO:0071422">
    <property type="term" value="P:succinate transmembrane transport"/>
    <property type="evidence" value="ECO:0007669"/>
    <property type="project" value="TreeGrafter"/>
</dbReference>
<dbReference type="Pfam" id="PF01184">
    <property type="entry name" value="Gpr1_Fun34_YaaH"/>
    <property type="match status" value="1"/>
</dbReference>
<dbReference type="EMBL" id="CP131061">
    <property type="protein sequence ID" value="WNY27776.1"/>
    <property type="molecule type" value="Genomic_DNA"/>
</dbReference>
<protein>
    <submittedName>
        <fullName evidence="7">Succinate-acetate/proton symporter SatP</fullName>
    </submittedName>
</protein>
<feature type="transmembrane region" description="Helical" evidence="6">
    <location>
        <begin position="130"/>
        <end position="149"/>
    </location>
</feature>
<keyword evidence="8" id="KW-1185">Reference proteome</keyword>
<gene>
    <name evidence="7" type="primary">satP_2</name>
    <name evidence="7" type="ORF">MsAm2_15880</name>
</gene>
<name>A0AA96V8G1_9EURY</name>
<reference evidence="7 8" key="1">
    <citation type="submission" date="2023-07" db="EMBL/GenBank/DDBJ databases">
        <title>Closed genome sequence of Methanosarcinaceae archaeon Am2.</title>
        <authorList>
            <person name="Poehlein A."/>
            <person name="Protasov E."/>
            <person name="Platt K."/>
            <person name="Reeh H."/>
            <person name="Daniel R."/>
            <person name="Brune A."/>
        </authorList>
    </citation>
    <scope>NUCLEOTIDE SEQUENCE [LARGE SCALE GENOMIC DNA]</scope>
    <source>
        <strain evidence="7 8">Am2</strain>
    </source>
</reference>
<dbReference type="PANTHER" id="PTHR30178">
    <property type="entry name" value="INNER MEMBRANE PROTEIN YAAH"/>
    <property type="match status" value="1"/>
</dbReference>
<feature type="transmembrane region" description="Helical" evidence="6">
    <location>
        <begin position="43"/>
        <end position="65"/>
    </location>
</feature>
<proteinExistence type="inferred from homology"/>
<dbReference type="Proteomes" id="UP001304970">
    <property type="component" value="Chromosome"/>
</dbReference>
<feature type="transmembrane region" description="Helical" evidence="6">
    <location>
        <begin position="104"/>
        <end position="123"/>
    </location>
</feature>
<evidence type="ECO:0000313" key="7">
    <source>
        <dbReference type="EMBL" id="WNY27776.1"/>
    </source>
</evidence>
<feature type="transmembrane region" description="Helical" evidence="6">
    <location>
        <begin position="74"/>
        <end position="98"/>
    </location>
</feature>
<accession>A0AA96V8G1</accession>
<keyword evidence="3 6" id="KW-0812">Transmembrane</keyword>
<evidence type="ECO:0000256" key="1">
    <source>
        <dbReference type="ARBA" id="ARBA00004141"/>
    </source>
</evidence>
<dbReference type="GeneID" id="89229013"/>
<dbReference type="NCBIfam" id="NF038013">
    <property type="entry name" value="AceTr_1"/>
    <property type="match status" value="1"/>
</dbReference>
<keyword evidence="4 6" id="KW-1133">Transmembrane helix</keyword>
<dbReference type="InterPro" id="IPR000791">
    <property type="entry name" value="Gpr1/Fun34/SatP-like"/>
</dbReference>
<keyword evidence="5 6" id="KW-0472">Membrane</keyword>
<evidence type="ECO:0000256" key="3">
    <source>
        <dbReference type="ARBA" id="ARBA00022692"/>
    </source>
</evidence>
<evidence type="ECO:0000256" key="6">
    <source>
        <dbReference type="SAM" id="Phobius"/>
    </source>
</evidence>
<dbReference type="AlphaFoldDB" id="A0AA96V8G1"/>
<comment type="subcellular location">
    <subcellularLocation>
        <location evidence="1">Membrane</location>
        <topology evidence="1">Multi-pass membrane protein</topology>
    </subcellularLocation>
</comment>
<evidence type="ECO:0000256" key="2">
    <source>
        <dbReference type="ARBA" id="ARBA00005587"/>
    </source>
</evidence>
<dbReference type="GO" id="GO:0015360">
    <property type="term" value="F:acetate:proton symporter activity"/>
    <property type="evidence" value="ECO:0007669"/>
    <property type="project" value="TreeGrafter"/>
</dbReference>
<evidence type="ECO:0000256" key="4">
    <source>
        <dbReference type="ARBA" id="ARBA00022989"/>
    </source>
</evidence>
<organism evidence="7 8">
    <name type="scientific">Methanolapillus ohkumae</name>
    <dbReference type="NCBI Taxonomy" id="3028298"/>
    <lineage>
        <taxon>Archaea</taxon>
        <taxon>Methanobacteriati</taxon>
        <taxon>Methanobacteriota</taxon>
        <taxon>Stenosarchaea group</taxon>
        <taxon>Methanomicrobia</taxon>
        <taxon>Methanosarcinales</taxon>
        <taxon>Methanosarcinaceae</taxon>
        <taxon>Methanolapillus</taxon>
    </lineage>
</organism>
<dbReference type="PANTHER" id="PTHR30178:SF3">
    <property type="entry name" value="SUCCINATE-ACETATE_PROTON SYMPORTER SATP"/>
    <property type="match status" value="1"/>
</dbReference>
<feature type="transmembrane region" description="Helical" evidence="6">
    <location>
        <begin position="155"/>
        <end position="176"/>
    </location>
</feature>
<evidence type="ECO:0000313" key="8">
    <source>
        <dbReference type="Proteomes" id="UP001304970"/>
    </source>
</evidence>